<reference evidence="3" key="1">
    <citation type="journal article" date="2020" name="Stud. Mycol.">
        <title>101 Dothideomycetes genomes: a test case for predicting lifestyles and emergence of pathogens.</title>
        <authorList>
            <person name="Haridas S."/>
            <person name="Albert R."/>
            <person name="Binder M."/>
            <person name="Bloem J."/>
            <person name="Labutti K."/>
            <person name="Salamov A."/>
            <person name="Andreopoulos B."/>
            <person name="Baker S."/>
            <person name="Barry K."/>
            <person name="Bills G."/>
            <person name="Bluhm B."/>
            <person name="Cannon C."/>
            <person name="Castanera R."/>
            <person name="Culley D."/>
            <person name="Daum C."/>
            <person name="Ezra D."/>
            <person name="Gonzalez J."/>
            <person name="Henrissat B."/>
            <person name="Kuo A."/>
            <person name="Liang C."/>
            <person name="Lipzen A."/>
            <person name="Lutzoni F."/>
            <person name="Magnuson J."/>
            <person name="Mondo S."/>
            <person name="Nolan M."/>
            <person name="Ohm R."/>
            <person name="Pangilinan J."/>
            <person name="Park H.-J."/>
            <person name="Ramirez L."/>
            <person name="Alfaro M."/>
            <person name="Sun H."/>
            <person name="Tritt A."/>
            <person name="Yoshinaga Y."/>
            <person name="Zwiers L.-H."/>
            <person name="Turgeon B."/>
            <person name="Goodwin S."/>
            <person name="Spatafora J."/>
            <person name="Crous P."/>
            <person name="Grigoriev I."/>
        </authorList>
    </citation>
    <scope>NUCLEOTIDE SEQUENCE</scope>
    <source>
        <strain evidence="3">CBS 107.79</strain>
    </source>
</reference>
<dbReference type="Gene3D" id="3.90.1200.10">
    <property type="match status" value="1"/>
</dbReference>
<comment type="catalytic activity">
    <reaction evidence="2">
        <text>N(6)-D-ribulosyl-L-lysyl-[protein] + ATP = N(6)-(3-O-phospho-D-ribulosyl)-L-lysyl-[protein] + ADP + H(+)</text>
        <dbReference type="Rhea" id="RHEA:48432"/>
        <dbReference type="Rhea" id="RHEA-COMP:12103"/>
        <dbReference type="Rhea" id="RHEA-COMP:12104"/>
        <dbReference type="ChEBI" id="CHEBI:15378"/>
        <dbReference type="ChEBI" id="CHEBI:30616"/>
        <dbReference type="ChEBI" id="CHEBI:90418"/>
        <dbReference type="ChEBI" id="CHEBI:90420"/>
        <dbReference type="ChEBI" id="CHEBI:456216"/>
        <dbReference type="EC" id="2.7.1.172"/>
    </reaction>
    <physiologicalReaction direction="left-to-right" evidence="2">
        <dbReference type="Rhea" id="RHEA:48433"/>
    </physiologicalReaction>
</comment>
<dbReference type="Proteomes" id="UP000800036">
    <property type="component" value="Unassembled WGS sequence"/>
</dbReference>
<dbReference type="EMBL" id="ML976657">
    <property type="protein sequence ID" value="KAF1979803.1"/>
    <property type="molecule type" value="Genomic_DNA"/>
</dbReference>
<dbReference type="AlphaFoldDB" id="A0A6A5VQ53"/>
<dbReference type="PANTHER" id="PTHR12149">
    <property type="entry name" value="FRUCTOSAMINE 3 KINASE-RELATED PROTEIN"/>
    <property type="match status" value="1"/>
</dbReference>
<evidence type="ECO:0000256" key="2">
    <source>
        <dbReference type="ARBA" id="ARBA00048655"/>
    </source>
</evidence>
<proteinExistence type="predicted"/>
<organism evidence="3 4">
    <name type="scientific">Bimuria novae-zelandiae CBS 107.79</name>
    <dbReference type="NCBI Taxonomy" id="1447943"/>
    <lineage>
        <taxon>Eukaryota</taxon>
        <taxon>Fungi</taxon>
        <taxon>Dikarya</taxon>
        <taxon>Ascomycota</taxon>
        <taxon>Pezizomycotina</taxon>
        <taxon>Dothideomycetes</taxon>
        <taxon>Pleosporomycetidae</taxon>
        <taxon>Pleosporales</taxon>
        <taxon>Massarineae</taxon>
        <taxon>Didymosphaeriaceae</taxon>
        <taxon>Bimuria</taxon>
    </lineage>
</organism>
<gene>
    <name evidence="3" type="ORF">BU23DRAFT_586354</name>
</gene>
<evidence type="ECO:0000256" key="1">
    <source>
        <dbReference type="ARBA" id="ARBA00011961"/>
    </source>
</evidence>
<accession>A0A6A5VQ53</accession>
<dbReference type="GO" id="GO:0102193">
    <property type="term" value="F:protein-ribulosamine 3-kinase activity"/>
    <property type="evidence" value="ECO:0007669"/>
    <property type="project" value="UniProtKB-EC"/>
</dbReference>
<dbReference type="InterPro" id="IPR016477">
    <property type="entry name" value="Fructo-/Ketosamine-3-kinase"/>
</dbReference>
<dbReference type="OrthoDB" id="5772781at2759"/>
<protein>
    <recommendedName>
        <fullName evidence="1">protein-ribulosamine 3-kinase</fullName>
        <ecNumber evidence="1">2.7.1.172</ecNumber>
    </recommendedName>
</protein>
<dbReference type="EC" id="2.7.1.172" evidence="1"/>
<name>A0A6A5VQ53_9PLEO</name>
<dbReference type="InterPro" id="IPR011009">
    <property type="entry name" value="Kinase-like_dom_sf"/>
</dbReference>
<evidence type="ECO:0000313" key="3">
    <source>
        <dbReference type="EMBL" id="KAF1979803.1"/>
    </source>
</evidence>
<keyword evidence="4" id="KW-1185">Reference proteome</keyword>
<dbReference type="Pfam" id="PF03881">
    <property type="entry name" value="Fructosamin_kin"/>
    <property type="match status" value="1"/>
</dbReference>
<sequence length="180" mass="20552">MTDSSIWDQEVAVPETVITYADPNVVEIIWGSYANEPNTYFFLCEFHKMTGDVPDVLKFPGMLAQMHKTGVSPSGRFGFPDTTECDTWEESFSRGIRFFSELEKKAQGYEEEMVRLRQIILETVMPQLLRPFETEGRTVVPCLIHGDLWDGNTSVDAVTGNPVIFDACASYVHQECKWYF</sequence>
<evidence type="ECO:0000313" key="4">
    <source>
        <dbReference type="Proteomes" id="UP000800036"/>
    </source>
</evidence>
<dbReference type="PANTHER" id="PTHR12149:SF8">
    <property type="entry name" value="PROTEIN-RIBULOSAMINE 3-KINASE"/>
    <property type="match status" value="1"/>
</dbReference>
<dbReference type="SUPFAM" id="SSF56112">
    <property type="entry name" value="Protein kinase-like (PK-like)"/>
    <property type="match status" value="1"/>
</dbReference>